<name>A0A913ZHJ9_PATMI</name>
<dbReference type="RefSeq" id="XP_038050869.1">
    <property type="nucleotide sequence ID" value="XM_038194941.1"/>
</dbReference>
<dbReference type="GeneID" id="119724020"/>
<dbReference type="OrthoDB" id="6107827at2759"/>
<keyword evidence="2" id="KW-1185">Reference proteome</keyword>
<evidence type="ECO:0000313" key="1">
    <source>
        <dbReference type="EnsemblMetazoa" id="XP_038050869.1"/>
    </source>
</evidence>
<accession>A0A913ZHJ9</accession>
<sequence>MRKLLKDTGEELLQAGIEVALNFVLNDLGIPKEFLSDKEPCLAPTSMSHLQLIAALEERQLAITGTRMELEARLSQDDRSCQFSTLPVFPPELAKVAYCSLSENCLRLDCCLELNIKKLKFRRSFKAFVEVDACDFTFYIAFQHLQYKKLLLSYEWGKSQQQSIGPITLKYSINKLDAEKVFEVDFGASICQGADDCIFDVDIIQDYRVPIPFCNSNFSFALPGGNNLRDFLDQVGRNAGQEVVNVFLEFIGLRDKINDGQCDTGALVSVDEEGNGTVRGFLQMVGRNAADSAVDAILEHLGLSVSHFCQYMVIDKSDAEESFRINLGISICIDSECTTTSVLQDFLVPIPFCNLNASFELPGRRQLWQVLPGILPETLGSWPSRLVSKNLEYRYYFDHK</sequence>
<protein>
    <submittedName>
        <fullName evidence="1">Uncharacterized protein</fullName>
    </submittedName>
</protein>
<dbReference type="AlphaFoldDB" id="A0A913ZHJ9"/>
<proteinExistence type="predicted"/>
<reference evidence="1" key="1">
    <citation type="submission" date="2022-11" db="UniProtKB">
        <authorList>
            <consortium name="EnsemblMetazoa"/>
        </authorList>
    </citation>
    <scope>IDENTIFICATION</scope>
</reference>
<organism evidence="1 2">
    <name type="scientific">Patiria miniata</name>
    <name type="common">Bat star</name>
    <name type="synonym">Asterina miniata</name>
    <dbReference type="NCBI Taxonomy" id="46514"/>
    <lineage>
        <taxon>Eukaryota</taxon>
        <taxon>Metazoa</taxon>
        <taxon>Echinodermata</taxon>
        <taxon>Eleutherozoa</taxon>
        <taxon>Asterozoa</taxon>
        <taxon>Asteroidea</taxon>
        <taxon>Valvatacea</taxon>
        <taxon>Valvatida</taxon>
        <taxon>Asterinidae</taxon>
        <taxon>Patiria</taxon>
    </lineage>
</organism>
<dbReference type="Proteomes" id="UP000887568">
    <property type="component" value="Unplaced"/>
</dbReference>
<dbReference type="EnsemblMetazoa" id="XM_038194941.1">
    <property type="protein sequence ID" value="XP_038050869.1"/>
    <property type="gene ID" value="LOC119724020"/>
</dbReference>
<evidence type="ECO:0000313" key="2">
    <source>
        <dbReference type="Proteomes" id="UP000887568"/>
    </source>
</evidence>